<evidence type="ECO:0000313" key="3">
    <source>
        <dbReference type="Proteomes" id="UP000015104"/>
    </source>
</evidence>
<accession>T1KS66</accession>
<keyword evidence="1" id="KW-0812">Transmembrane</keyword>
<reference evidence="3" key="1">
    <citation type="submission" date="2011-08" db="EMBL/GenBank/DDBJ databases">
        <authorList>
            <person name="Rombauts S."/>
        </authorList>
    </citation>
    <scope>NUCLEOTIDE SEQUENCE</scope>
    <source>
        <strain evidence="3">London</strain>
    </source>
</reference>
<dbReference type="AlphaFoldDB" id="T1KS66"/>
<feature type="transmembrane region" description="Helical" evidence="1">
    <location>
        <begin position="42"/>
        <end position="68"/>
    </location>
</feature>
<evidence type="ECO:0008006" key="4">
    <source>
        <dbReference type="Google" id="ProtNLM"/>
    </source>
</evidence>
<feature type="transmembrane region" description="Helical" evidence="1">
    <location>
        <begin position="12"/>
        <end position="30"/>
    </location>
</feature>
<name>T1KS66_TETUR</name>
<evidence type="ECO:0000256" key="1">
    <source>
        <dbReference type="SAM" id="Phobius"/>
    </source>
</evidence>
<organism evidence="2 3">
    <name type="scientific">Tetranychus urticae</name>
    <name type="common">Two-spotted spider mite</name>
    <dbReference type="NCBI Taxonomy" id="32264"/>
    <lineage>
        <taxon>Eukaryota</taxon>
        <taxon>Metazoa</taxon>
        <taxon>Ecdysozoa</taxon>
        <taxon>Arthropoda</taxon>
        <taxon>Chelicerata</taxon>
        <taxon>Arachnida</taxon>
        <taxon>Acari</taxon>
        <taxon>Acariformes</taxon>
        <taxon>Trombidiformes</taxon>
        <taxon>Prostigmata</taxon>
        <taxon>Eleutherengona</taxon>
        <taxon>Raphignathae</taxon>
        <taxon>Tetranychoidea</taxon>
        <taxon>Tetranychidae</taxon>
        <taxon>Tetranychus</taxon>
    </lineage>
</organism>
<dbReference type="HOGENOM" id="CLU_1995519_0_0_1"/>
<dbReference type="EMBL" id="CAEY01000422">
    <property type="status" value="NOT_ANNOTATED_CDS"/>
    <property type="molecule type" value="Genomic_DNA"/>
</dbReference>
<keyword evidence="3" id="KW-1185">Reference proteome</keyword>
<reference evidence="2" key="2">
    <citation type="submission" date="2015-06" db="UniProtKB">
        <authorList>
            <consortium name="EnsemblMetazoa"/>
        </authorList>
    </citation>
    <scope>IDENTIFICATION</scope>
</reference>
<keyword evidence="1" id="KW-1133">Transmembrane helix</keyword>
<sequence length="125" mass="14528">MRTLSWHHISHYNPIQMLPGLFFSFLYFHHHLILDLHHLSSFFIILFIVISIITFLLLSVQISLLPCLPSKIQEEDKTVNSMMMMHETHIKQQLDSISCSLSHSSSSPSFLKPKPFSVNIYFGRS</sequence>
<protein>
    <recommendedName>
        <fullName evidence="4">Transmembrane protein</fullName>
    </recommendedName>
</protein>
<dbReference type="EnsemblMetazoa" id="tetur19g02030.1">
    <property type="protein sequence ID" value="tetur19g02030.1"/>
    <property type="gene ID" value="tetur19g02030"/>
</dbReference>
<evidence type="ECO:0000313" key="2">
    <source>
        <dbReference type="EnsemblMetazoa" id="tetur19g02030.1"/>
    </source>
</evidence>
<keyword evidence="1" id="KW-0472">Membrane</keyword>
<proteinExistence type="predicted"/>
<dbReference type="Proteomes" id="UP000015104">
    <property type="component" value="Unassembled WGS sequence"/>
</dbReference>